<dbReference type="InParanoid" id="F4PCB3"/>
<gene>
    <name evidence="3" type="ORF">BATDEDRAFT_91975</name>
</gene>
<dbReference type="HOGENOM" id="CLU_034963_0_0_1"/>
<dbReference type="OrthoDB" id="415023at2759"/>
<dbReference type="AlphaFoldDB" id="F4PCB3"/>
<dbReference type="GeneID" id="18244453"/>
<protein>
    <recommendedName>
        <fullName evidence="2">OTU domain-containing protein</fullName>
    </recommendedName>
</protein>
<dbReference type="InterPro" id="IPR050704">
    <property type="entry name" value="Peptidase_C85-like"/>
</dbReference>
<dbReference type="OMA" id="YELGAHY"/>
<accession>F4PCB3</accession>
<dbReference type="FunCoup" id="F4PCB3">
    <property type="interactions" value="335"/>
</dbReference>
<dbReference type="STRING" id="684364.F4PCB3"/>
<reference evidence="3 4" key="1">
    <citation type="submission" date="2009-12" db="EMBL/GenBank/DDBJ databases">
        <title>The draft genome of Batrachochytrium dendrobatidis.</title>
        <authorList>
            <consortium name="US DOE Joint Genome Institute (JGI-PGF)"/>
            <person name="Kuo A."/>
            <person name="Salamov A."/>
            <person name="Schmutz J."/>
            <person name="Lucas S."/>
            <person name="Pitluck S."/>
            <person name="Rosenblum E."/>
            <person name="Stajich J."/>
            <person name="Eisen M."/>
            <person name="Grigoriev I.V."/>
        </authorList>
    </citation>
    <scope>NUCLEOTIDE SEQUENCE [LARGE SCALE GENOMIC DNA]</scope>
    <source>
        <strain evidence="4">JAM81 / FGSC 10211</strain>
    </source>
</reference>
<keyword evidence="1" id="KW-0175">Coiled coil</keyword>
<dbReference type="MEROPS" id="C85.008"/>
<dbReference type="GO" id="GO:0004843">
    <property type="term" value="F:cysteine-type deubiquitinase activity"/>
    <property type="evidence" value="ECO:0000318"/>
    <property type="project" value="GO_Central"/>
</dbReference>
<evidence type="ECO:0000313" key="4">
    <source>
        <dbReference type="Proteomes" id="UP000007241"/>
    </source>
</evidence>
<dbReference type="PROSITE" id="PS50802">
    <property type="entry name" value="OTU"/>
    <property type="match status" value="1"/>
</dbReference>
<feature type="domain" description="OTU" evidence="2">
    <location>
        <begin position="123"/>
        <end position="262"/>
    </location>
</feature>
<dbReference type="InterPro" id="IPR038765">
    <property type="entry name" value="Papain-like_cys_pep_sf"/>
</dbReference>
<dbReference type="SUPFAM" id="SSF54001">
    <property type="entry name" value="Cysteine proteinases"/>
    <property type="match status" value="1"/>
</dbReference>
<feature type="coiled-coil region" evidence="1">
    <location>
        <begin position="12"/>
        <end position="99"/>
    </location>
</feature>
<dbReference type="EMBL" id="GL882893">
    <property type="protein sequence ID" value="EGF77252.1"/>
    <property type="molecule type" value="Genomic_DNA"/>
</dbReference>
<dbReference type="Gene3D" id="3.90.70.80">
    <property type="match status" value="1"/>
</dbReference>
<evidence type="ECO:0000256" key="1">
    <source>
        <dbReference type="SAM" id="Coils"/>
    </source>
</evidence>
<proteinExistence type="predicted"/>
<sequence>MTDREVAHEALLARHRQENKELIAKTTALKKTIAKGASGKAQKKQVQDQIAQLQNEQAERHSQEIAADTAILDGDIQCESEKERKAAKWEDMRLEAEAEAANAPNFRAIEQAAMDQVISKMGLTIKQIAPDGHCLYNAIADQLLLVDSQSSWNYRNLRELASTYMLNHRDEFINFLATDDGNVYTNEEFDEYCRKICDEAVWGGQLEIQALSQALQHPIHIVQSGSPTLEIGEKTKNTKPLIVSYHRKAYGLGAHYNSLVEI</sequence>
<dbReference type="PANTHER" id="PTHR12419">
    <property type="entry name" value="OTU DOMAIN CONTAINING PROTEIN"/>
    <property type="match status" value="1"/>
</dbReference>
<evidence type="ECO:0000259" key="2">
    <source>
        <dbReference type="PROSITE" id="PS50802"/>
    </source>
</evidence>
<dbReference type="Pfam" id="PF02338">
    <property type="entry name" value="OTU"/>
    <property type="match status" value="1"/>
</dbReference>
<dbReference type="CDD" id="cd22748">
    <property type="entry name" value="OTU_OTUD6-like"/>
    <property type="match status" value="1"/>
</dbReference>
<organism evidence="3 4">
    <name type="scientific">Batrachochytrium dendrobatidis (strain JAM81 / FGSC 10211)</name>
    <name type="common">Frog chytrid fungus</name>
    <dbReference type="NCBI Taxonomy" id="684364"/>
    <lineage>
        <taxon>Eukaryota</taxon>
        <taxon>Fungi</taxon>
        <taxon>Fungi incertae sedis</taxon>
        <taxon>Chytridiomycota</taxon>
        <taxon>Chytridiomycota incertae sedis</taxon>
        <taxon>Chytridiomycetes</taxon>
        <taxon>Rhizophydiales</taxon>
        <taxon>Rhizophydiales incertae sedis</taxon>
        <taxon>Batrachochytrium</taxon>
    </lineage>
</organism>
<keyword evidence="4" id="KW-1185">Reference proteome</keyword>
<dbReference type="Proteomes" id="UP000007241">
    <property type="component" value="Unassembled WGS sequence"/>
</dbReference>
<dbReference type="InterPro" id="IPR003323">
    <property type="entry name" value="OTU_dom"/>
</dbReference>
<evidence type="ECO:0000313" key="3">
    <source>
        <dbReference type="EMBL" id="EGF77252.1"/>
    </source>
</evidence>
<dbReference type="RefSeq" id="XP_006682327.1">
    <property type="nucleotide sequence ID" value="XM_006682264.1"/>
</dbReference>
<dbReference type="PANTHER" id="PTHR12419:SF10">
    <property type="entry name" value="DEUBIQUITINASE OTUD6B"/>
    <property type="match status" value="1"/>
</dbReference>
<name>F4PCB3_BATDJ</name>